<proteinExistence type="predicted"/>
<reference evidence="1" key="1">
    <citation type="journal article" date="2021" name="Proc. Natl. Acad. Sci. U.S.A.">
        <title>A Catalog of Tens of Thousands of Viruses from Human Metagenomes Reveals Hidden Associations with Chronic Diseases.</title>
        <authorList>
            <person name="Tisza M.J."/>
            <person name="Buck C.B."/>
        </authorList>
    </citation>
    <scope>NUCLEOTIDE SEQUENCE</scope>
    <source>
        <strain evidence="1">CtEqU3</strain>
    </source>
</reference>
<accession>A0A8S5P312</accession>
<evidence type="ECO:0000313" key="1">
    <source>
        <dbReference type="EMBL" id="DAE00809.1"/>
    </source>
</evidence>
<name>A0A8S5P312_9CAUD</name>
<organism evidence="1">
    <name type="scientific">Siphoviridae sp. ctEqU3</name>
    <dbReference type="NCBI Taxonomy" id="2825399"/>
    <lineage>
        <taxon>Viruses</taxon>
        <taxon>Duplodnaviria</taxon>
        <taxon>Heunggongvirae</taxon>
        <taxon>Uroviricota</taxon>
        <taxon>Caudoviricetes</taxon>
    </lineage>
</organism>
<protein>
    <submittedName>
        <fullName evidence="1">Tail tube protein</fullName>
    </submittedName>
</protein>
<sequence length="194" mass="20947">MASYGAKYIQWAPFAETAPDESAEAYPKYGDPINLGALQKATDSPSYNEAKIYGDDALDEYVSEFKECPIDVEITELSNAVASAVTGAQIDSSGDKDLHFNSSDEAPYGGMAFFVKKMVHKKVVYQGIYYPKLKATMQGEEFNTKGDSITLAGGKLHFLASTCAKGDWKVKSDDLATEAAAKTWVDGKIKKAAG</sequence>
<dbReference type="EMBL" id="BK015311">
    <property type="protein sequence ID" value="DAE00809.1"/>
    <property type="molecule type" value="Genomic_DNA"/>
</dbReference>